<keyword evidence="2" id="KW-0547">Nucleotide-binding</keyword>
<feature type="domain" description="AAA+ ATPase" evidence="4">
    <location>
        <begin position="242"/>
        <end position="374"/>
    </location>
</feature>
<dbReference type="Gene3D" id="3.40.50.300">
    <property type="entry name" value="P-loop containing nucleotide triphosphate hydrolases"/>
    <property type="match status" value="1"/>
</dbReference>
<dbReference type="InterPro" id="IPR003593">
    <property type="entry name" value="AAA+_ATPase"/>
</dbReference>
<dbReference type="PANTHER" id="PTHR23073">
    <property type="entry name" value="26S PROTEASOME REGULATORY SUBUNIT"/>
    <property type="match status" value="1"/>
</dbReference>
<dbReference type="InterPro" id="IPR003959">
    <property type="entry name" value="ATPase_AAA_core"/>
</dbReference>
<dbReference type="AlphaFoldDB" id="A0A4R0NLS6"/>
<keyword evidence="3 5" id="KW-0067">ATP-binding</keyword>
<dbReference type="EMBL" id="SJSL01000002">
    <property type="protein sequence ID" value="TCD01780.1"/>
    <property type="molecule type" value="Genomic_DNA"/>
</dbReference>
<proteinExistence type="inferred from homology"/>
<protein>
    <submittedName>
        <fullName evidence="5">ATP-binding protein</fullName>
    </submittedName>
</protein>
<dbReference type="InterPro" id="IPR027417">
    <property type="entry name" value="P-loop_NTPase"/>
</dbReference>
<gene>
    <name evidence="5" type="ORF">EZ437_13775</name>
</gene>
<evidence type="ECO:0000313" key="5">
    <source>
        <dbReference type="EMBL" id="TCD01780.1"/>
    </source>
</evidence>
<dbReference type="SMART" id="SM00382">
    <property type="entry name" value="AAA"/>
    <property type="match status" value="1"/>
</dbReference>
<accession>A0A4R0NLS6</accession>
<evidence type="ECO:0000256" key="3">
    <source>
        <dbReference type="ARBA" id="ARBA00022840"/>
    </source>
</evidence>
<dbReference type="GO" id="GO:0016887">
    <property type="term" value="F:ATP hydrolysis activity"/>
    <property type="evidence" value="ECO:0007669"/>
    <property type="project" value="InterPro"/>
</dbReference>
<organism evidence="5 6">
    <name type="scientific">Pedobacter psychroterrae</name>
    <dbReference type="NCBI Taxonomy" id="2530453"/>
    <lineage>
        <taxon>Bacteria</taxon>
        <taxon>Pseudomonadati</taxon>
        <taxon>Bacteroidota</taxon>
        <taxon>Sphingobacteriia</taxon>
        <taxon>Sphingobacteriales</taxon>
        <taxon>Sphingobacteriaceae</taxon>
        <taxon>Pedobacter</taxon>
    </lineage>
</organism>
<comment type="caution">
    <text evidence="5">The sequence shown here is derived from an EMBL/GenBank/DDBJ whole genome shotgun (WGS) entry which is preliminary data.</text>
</comment>
<dbReference type="SUPFAM" id="SSF52540">
    <property type="entry name" value="P-loop containing nucleoside triphosphate hydrolases"/>
    <property type="match status" value="1"/>
</dbReference>
<dbReference type="CDD" id="cd19481">
    <property type="entry name" value="RecA-like_protease"/>
    <property type="match status" value="1"/>
</dbReference>
<evidence type="ECO:0000256" key="2">
    <source>
        <dbReference type="ARBA" id="ARBA00022741"/>
    </source>
</evidence>
<dbReference type="Proteomes" id="UP000293347">
    <property type="component" value="Unassembled WGS sequence"/>
</dbReference>
<sequence length="451" mass="51521">MATELVPQIDKNAAFLTLELDWLYRLIELRLRLYFDHEPPAEAFTDIMPPALSQPSSYSDFVLTNKLGTAERMILILSLAPHLKPELLDAFYTRNTTYDKKFTEFGGIVTSTAGFIPTIQTALFLWAGSDLKLRFQCYEFLGAEQTLVKLRLINLINENRFEPVSNSMLQMASDYTEYFISGQWKNPGHNENFPAKQITTQLTWDDVIHSEASKEGIEEIKDWVENSKTVLNLKGLQKRLKPGYKTLFYGPPGTGKTLTAALLGKMTGHDVYRIDLSLITSRYIGETEKKLSKVFDQAENRDWILFFDEADALFGKRTDISSSNDRFANQEVAYLLQRIEDHNGVVILASNLKDNIDKAFLRRFQSVIYFPVPGIQERYLLWKESFPGDMMPAKDVDLYALSEKYTIAGGSIVNVVRYCCLMAVKNKQKDISMQLIETGIKKELQKEGILF</sequence>
<evidence type="ECO:0000259" key="4">
    <source>
        <dbReference type="SMART" id="SM00382"/>
    </source>
</evidence>
<dbReference type="OrthoDB" id="7438987at2"/>
<comment type="similarity">
    <text evidence="1">Belongs to the AAA ATPase family.</text>
</comment>
<dbReference type="InterPro" id="IPR050221">
    <property type="entry name" value="26S_Proteasome_ATPase"/>
</dbReference>
<reference evidence="5 6" key="1">
    <citation type="submission" date="2019-02" db="EMBL/GenBank/DDBJ databases">
        <title>Pedobacter sp. RP-1-14 sp. nov., isolated from Arctic soil.</title>
        <authorList>
            <person name="Dahal R.H."/>
        </authorList>
    </citation>
    <scope>NUCLEOTIDE SEQUENCE [LARGE SCALE GENOMIC DNA]</scope>
    <source>
        <strain evidence="5 6">RP-1-14</strain>
    </source>
</reference>
<dbReference type="Pfam" id="PF00004">
    <property type="entry name" value="AAA"/>
    <property type="match status" value="1"/>
</dbReference>
<keyword evidence="6" id="KW-1185">Reference proteome</keyword>
<dbReference type="RefSeq" id="WP_131596580.1">
    <property type="nucleotide sequence ID" value="NZ_SJSL01000002.1"/>
</dbReference>
<evidence type="ECO:0000313" key="6">
    <source>
        <dbReference type="Proteomes" id="UP000293347"/>
    </source>
</evidence>
<dbReference type="GO" id="GO:0005524">
    <property type="term" value="F:ATP binding"/>
    <property type="evidence" value="ECO:0007669"/>
    <property type="project" value="UniProtKB-KW"/>
</dbReference>
<evidence type="ECO:0000256" key="1">
    <source>
        <dbReference type="ARBA" id="ARBA00006914"/>
    </source>
</evidence>
<name>A0A4R0NLS6_9SPHI</name>